<dbReference type="EMBL" id="KB446535">
    <property type="protein sequence ID" value="EME50091.1"/>
    <property type="molecule type" value="Genomic_DNA"/>
</dbReference>
<organism evidence="2 3">
    <name type="scientific">Dothistroma septosporum (strain NZE10 / CBS 128990)</name>
    <name type="common">Red band needle blight fungus</name>
    <name type="synonym">Mycosphaerella pini</name>
    <dbReference type="NCBI Taxonomy" id="675120"/>
    <lineage>
        <taxon>Eukaryota</taxon>
        <taxon>Fungi</taxon>
        <taxon>Dikarya</taxon>
        <taxon>Ascomycota</taxon>
        <taxon>Pezizomycotina</taxon>
        <taxon>Dothideomycetes</taxon>
        <taxon>Dothideomycetidae</taxon>
        <taxon>Mycosphaerellales</taxon>
        <taxon>Mycosphaerellaceae</taxon>
        <taxon>Dothistroma</taxon>
    </lineage>
</organism>
<reference evidence="2 3" key="2">
    <citation type="journal article" date="2012" name="PLoS Pathog.">
        <title>Diverse lifestyles and strategies of plant pathogenesis encoded in the genomes of eighteen Dothideomycetes fungi.</title>
        <authorList>
            <person name="Ohm R.A."/>
            <person name="Feau N."/>
            <person name="Henrissat B."/>
            <person name="Schoch C.L."/>
            <person name="Horwitz B.A."/>
            <person name="Barry K.W."/>
            <person name="Condon B.J."/>
            <person name="Copeland A.C."/>
            <person name="Dhillon B."/>
            <person name="Glaser F."/>
            <person name="Hesse C.N."/>
            <person name="Kosti I."/>
            <person name="LaButti K."/>
            <person name="Lindquist E.A."/>
            <person name="Lucas S."/>
            <person name="Salamov A.A."/>
            <person name="Bradshaw R.E."/>
            <person name="Ciuffetti L."/>
            <person name="Hamelin R.C."/>
            <person name="Kema G.H.J."/>
            <person name="Lawrence C."/>
            <person name="Scott J.A."/>
            <person name="Spatafora J.W."/>
            <person name="Turgeon B.G."/>
            <person name="de Wit P.J.G.M."/>
            <person name="Zhong S."/>
            <person name="Goodwin S.B."/>
            <person name="Grigoriev I.V."/>
        </authorList>
    </citation>
    <scope>NUCLEOTIDE SEQUENCE [LARGE SCALE GENOMIC DNA]</scope>
    <source>
        <strain evidence="3">NZE10 / CBS 128990</strain>
    </source>
</reference>
<dbReference type="Proteomes" id="UP000016933">
    <property type="component" value="Unassembled WGS sequence"/>
</dbReference>
<dbReference type="HOGENOM" id="CLU_2497870_0_0_1"/>
<evidence type="ECO:0000313" key="3">
    <source>
        <dbReference type="Proteomes" id="UP000016933"/>
    </source>
</evidence>
<proteinExistence type="predicted"/>
<accession>N1Q2W4</accession>
<feature type="region of interest" description="Disordered" evidence="1">
    <location>
        <begin position="31"/>
        <end position="58"/>
    </location>
</feature>
<evidence type="ECO:0000256" key="1">
    <source>
        <dbReference type="SAM" id="MobiDB-lite"/>
    </source>
</evidence>
<reference evidence="3" key="1">
    <citation type="journal article" date="2012" name="PLoS Genet.">
        <title>The genomes of the fungal plant pathogens Cladosporium fulvum and Dothistroma septosporum reveal adaptation to different hosts and lifestyles but also signatures of common ancestry.</title>
        <authorList>
            <person name="de Wit P.J.G.M."/>
            <person name="van der Burgt A."/>
            <person name="Oekmen B."/>
            <person name="Stergiopoulos I."/>
            <person name="Abd-Elsalam K.A."/>
            <person name="Aerts A.L."/>
            <person name="Bahkali A.H."/>
            <person name="Beenen H.G."/>
            <person name="Chettri P."/>
            <person name="Cox M.P."/>
            <person name="Datema E."/>
            <person name="de Vries R.P."/>
            <person name="Dhillon B."/>
            <person name="Ganley A.R."/>
            <person name="Griffiths S.A."/>
            <person name="Guo Y."/>
            <person name="Hamelin R.C."/>
            <person name="Henrissat B."/>
            <person name="Kabir M.S."/>
            <person name="Jashni M.K."/>
            <person name="Kema G."/>
            <person name="Klaubauf S."/>
            <person name="Lapidus A."/>
            <person name="Levasseur A."/>
            <person name="Lindquist E."/>
            <person name="Mehrabi R."/>
            <person name="Ohm R.A."/>
            <person name="Owen T.J."/>
            <person name="Salamov A."/>
            <person name="Schwelm A."/>
            <person name="Schijlen E."/>
            <person name="Sun H."/>
            <person name="van den Burg H.A."/>
            <person name="van Ham R.C.H.J."/>
            <person name="Zhang S."/>
            <person name="Goodwin S.B."/>
            <person name="Grigoriev I.V."/>
            <person name="Collemare J."/>
            <person name="Bradshaw R.E."/>
        </authorList>
    </citation>
    <scope>NUCLEOTIDE SEQUENCE [LARGE SCALE GENOMIC DNA]</scope>
    <source>
        <strain evidence="3">NZE10 / CBS 128990</strain>
    </source>
</reference>
<gene>
    <name evidence="2" type="ORF">DOTSEDRAFT_20477</name>
</gene>
<sequence length="86" mass="10032">MAYVKDDSKAYTHISETLRCMEDALDELEFDQHPESRPPFPPASDRDIESDEERGEFEDQELYDLTLDEVEDPVMDDFIKSEEDGI</sequence>
<protein>
    <submittedName>
        <fullName evidence="2">Uncharacterized protein</fullName>
    </submittedName>
</protein>
<feature type="compositionally biased region" description="Acidic residues" evidence="1">
    <location>
        <begin position="48"/>
        <end position="58"/>
    </location>
</feature>
<dbReference type="AlphaFoldDB" id="N1Q2W4"/>
<keyword evidence="3" id="KW-1185">Reference proteome</keyword>
<name>N1Q2W4_DOTSN</name>
<evidence type="ECO:0000313" key="2">
    <source>
        <dbReference type="EMBL" id="EME50091.1"/>
    </source>
</evidence>